<sequence length="489" mass="55717">MSVLANGSPAEDFSVGKGLRQGDPLSPFLFLIVAEGLMGLMCKAVDNNLFHGYKVSNNIQFHTLQFADDTIIVGEGNWNNLWTIKTVLRSFEIVSGLKVNFYKSKIYGINLDDSFLRAASSFLNCAVEEIPFCFLGIPVGVNPRRRATWTPILDSMRKKLSSWNGRHLSIGGRVTLINSVLSCLPLYIFSFYKAPLCVIKDLVSIQRNFLWGGGLESSKMCWVSWDRICQSKEKGGLGIKDLEIFYSSLLCKWKWRCLTDSEAPWYGLLRYRYGSLEANFLSGEGRDGIKQASIWWRDIWRLGGEEDGNWFSNNISSNFGDGNDIAFWNEKWIDTAPLRVLFSSLYTKTAYPHGLISNMGSWEHDMWKWELEWNSEITDNELADAQDLLLILEHVRPRRESSDKCRWKAHVAGIFTVKTTYMELMSRRGATELETNTVKALKNLWLNNVPSKVTNASIFIISFGWQQLGAYGTSATTFFLEENLFTYLP</sequence>
<dbReference type="InterPro" id="IPR000477">
    <property type="entry name" value="RT_dom"/>
</dbReference>
<accession>A0A2Z6NK10</accession>
<dbReference type="OrthoDB" id="1937528at2759"/>
<reference evidence="3" key="1">
    <citation type="journal article" date="2017" name="Front. Plant Sci.">
        <title>Climate Clever Clovers: New Paradigm to Reduce the Environmental Footprint of Ruminants by Breeding Low Methanogenic Forages Utilizing Haplotype Variation.</title>
        <authorList>
            <person name="Kaur P."/>
            <person name="Appels R."/>
            <person name="Bayer P.E."/>
            <person name="Keeble-Gagnere G."/>
            <person name="Wang J."/>
            <person name="Hirakawa H."/>
            <person name="Shirasawa K."/>
            <person name="Vercoe P."/>
            <person name="Stefanova K."/>
            <person name="Durmic Z."/>
            <person name="Nichols P."/>
            <person name="Revell C."/>
            <person name="Isobe S.N."/>
            <person name="Edwards D."/>
            <person name="Erskine W."/>
        </authorList>
    </citation>
    <scope>NUCLEOTIDE SEQUENCE [LARGE SCALE GENOMIC DNA]</scope>
    <source>
        <strain evidence="3">cv. Daliak</strain>
    </source>
</reference>
<evidence type="ECO:0000259" key="1">
    <source>
        <dbReference type="PROSITE" id="PS50878"/>
    </source>
</evidence>
<gene>
    <name evidence="2" type="ORF">TSUD_280390</name>
</gene>
<dbReference type="PROSITE" id="PS50878">
    <property type="entry name" value="RT_POL"/>
    <property type="match status" value="1"/>
</dbReference>
<dbReference type="PANTHER" id="PTHR33116:SF78">
    <property type="entry name" value="OS12G0587133 PROTEIN"/>
    <property type="match status" value="1"/>
</dbReference>
<evidence type="ECO:0000313" key="3">
    <source>
        <dbReference type="Proteomes" id="UP000242715"/>
    </source>
</evidence>
<evidence type="ECO:0000313" key="2">
    <source>
        <dbReference type="EMBL" id="GAU44838.1"/>
    </source>
</evidence>
<dbReference type="InterPro" id="IPR043502">
    <property type="entry name" value="DNA/RNA_pol_sf"/>
</dbReference>
<dbReference type="SUPFAM" id="SSF56672">
    <property type="entry name" value="DNA/RNA polymerases"/>
    <property type="match status" value="1"/>
</dbReference>
<dbReference type="PANTHER" id="PTHR33116">
    <property type="entry name" value="REVERSE TRANSCRIPTASE ZINC-BINDING DOMAIN-CONTAINING PROTEIN-RELATED-RELATED"/>
    <property type="match status" value="1"/>
</dbReference>
<dbReference type="Pfam" id="PF00078">
    <property type="entry name" value="RVT_1"/>
    <property type="match status" value="1"/>
</dbReference>
<dbReference type="AlphaFoldDB" id="A0A2Z6NK10"/>
<protein>
    <recommendedName>
        <fullName evidence="1">Reverse transcriptase domain-containing protein</fullName>
    </recommendedName>
</protein>
<organism evidence="2 3">
    <name type="scientific">Trifolium subterraneum</name>
    <name type="common">Subterranean clover</name>
    <dbReference type="NCBI Taxonomy" id="3900"/>
    <lineage>
        <taxon>Eukaryota</taxon>
        <taxon>Viridiplantae</taxon>
        <taxon>Streptophyta</taxon>
        <taxon>Embryophyta</taxon>
        <taxon>Tracheophyta</taxon>
        <taxon>Spermatophyta</taxon>
        <taxon>Magnoliopsida</taxon>
        <taxon>eudicotyledons</taxon>
        <taxon>Gunneridae</taxon>
        <taxon>Pentapetalae</taxon>
        <taxon>rosids</taxon>
        <taxon>fabids</taxon>
        <taxon>Fabales</taxon>
        <taxon>Fabaceae</taxon>
        <taxon>Papilionoideae</taxon>
        <taxon>50 kb inversion clade</taxon>
        <taxon>NPAAA clade</taxon>
        <taxon>Hologalegina</taxon>
        <taxon>IRL clade</taxon>
        <taxon>Trifolieae</taxon>
        <taxon>Trifolium</taxon>
    </lineage>
</organism>
<dbReference type="EMBL" id="DF974077">
    <property type="protein sequence ID" value="GAU44838.1"/>
    <property type="molecule type" value="Genomic_DNA"/>
</dbReference>
<keyword evidence="3" id="KW-1185">Reference proteome</keyword>
<proteinExistence type="predicted"/>
<name>A0A2Z6NK10_TRISU</name>
<feature type="domain" description="Reverse transcriptase" evidence="1">
    <location>
        <begin position="1"/>
        <end position="139"/>
    </location>
</feature>
<dbReference type="Proteomes" id="UP000242715">
    <property type="component" value="Unassembled WGS sequence"/>
</dbReference>